<reference evidence="4" key="1">
    <citation type="submission" date="2014-09" db="EMBL/GenBank/DDBJ databases">
        <authorList>
            <person name="Sharma Rahul"/>
            <person name="Thines Marco"/>
        </authorList>
    </citation>
    <scope>NUCLEOTIDE SEQUENCE [LARGE SCALE GENOMIC DNA]</scope>
</reference>
<evidence type="ECO:0000313" key="4">
    <source>
        <dbReference type="Proteomes" id="UP000054928"/>
    </source>
</evidence>
<feature type="compositionally biased region" description="Basic and acidic residues" evidence="1">
    <location>
        <begin position="541"/>
        <end position="555"/>
    </location>
</feature>
<dbReference type="OMA" id="PGEQKCN"/>
<dbReference type="PANTHER" id="PTHR40855:SF1">
    <property type="entry name" value="CLAVAMINATE SYNTHASE-LIKE PROTEIN"/>
    <property type="match status" value="1"/>
</dbReference>
<evidence type="ECO:0000256" key="1">
    <source>
        <dbReference type="SAM" id="MobiDB-lite"/>
    </source>
</evidence>
<sequence length="665" mass="71532">MFRYLFPLLLSSETLALQPRDFRIPSIDFLQLSSTINNAHNFDLLDRFQENGIIALQNVPGFASLRHEYLRTAATCAVQAQEKGADFLLHRQLRDRTNRYTVSLDSGRQLTQSFNQSPELLALCPEFVELHAALSKVVELAVTNVGSALDATQTFKIQAEQGAVVMTARKLLEDSVHLDHFHAYEAPQSMKKIEDDLLLDLNDLSLELHTDNGVMIAMTAPEYFQVSSTGIVELKNTSKEDSGLFIQTGNGEIVRPVLYPDELILMLGSGIEHWIKTSPPLHSVLHGMRYPRSVSLSEGDHSTKILRSWFGKMILLDSDQQMDNSGLTFRQYANQTTRYLLQQGTEESELFSTVACPGHRRLVASANSCAPKVCSLKSTASSSDLESSCQITCNHAAPKDVALCDQFCDCQASTSTGTTCWMLCVENIATDVCPGEQKCNSGPKKEDLAMTCVGGTTPPSTTPPSTPVASTTTPSSVPSSETIPSTTSQEPSSSETNPSPEAAPVDVTETDTTEMETGSTAESELSDLKTTETGTSESEFSDLKATETESSDLKLDLGSTDLDPESIESDTPESATSEPVASNSSTTMDSNIVSSASNAGPTTSPTTVGDDFSTEESSTADQTSDSSSTVPSSSASDSSSASIILSSNSFYVVAAVATYICIHYG</sequence>
<dbReference type="PANTHER" id="PTHR40855">
    <property type="entry name" value="DIOX_N DOMAIN-CONTAINING PROTEIN"/>
    <property type="match status" value="1"/>
</dbReference>
<evidence type="ECO:0000256" key="2">
    <source>
        <dbReference type="SAM" id="SignalP"/>
    </source>
</evidence>
<proteinExistence type="predicted"/>
<feature type="compositionally biased region" description="Acidic residues" evidence="1">
    <location>
        <begin position="562"/>
        <end position="571"/>
    </location>
</feature>
<dbReference type="EMBL" id="CCYD01000523">
    <property type="protein sequence ID" value="CEG40715.1"/>
    <property type="molecule type" value="Genomic_DNA"/>
</dbReference>
<evidence type="ECO:0000313" key="3">
    <source>
        <dbReference type="EMBL" id="CEG40715.1"/>
    </source>
</evidence>
<dbReference type="OrthoDB" id="65473at2759"/>
<feature type="signal peptide" evidence="2">
    <location>
        <begin position="1"/>
        <end position="16"/>
    </location>
</feature>
<evidence type="ECO:0008006" key="5">
    <source>
        <dbReference type="Google" id="ProtNLM"/>
    </source>
</evidence>
<keyword evidence="4" id="KW-1185">Reference proteome</keyword>
<dbReference type="AlphaFoldDB" id="A0A0N7L578"/>
<feature type="compositionally biased region" description="Low complexity" evidence="1">
    <location>
        <begin position="467"/>
        <end position="504"/>
    </location>
</feature>
<accession>A0A0N7L578</accession>
<feature type="compositionally biased region" description="Low complexity" evidence="1">
    <location>
        <begin position="615"/>
        <end position="639"/>
    </location>
</feature>
<dbReference type="RefSeq" id="XP_024577084.1">
    <property type="nucleotide sequence ID" value="XM_024726404.1"/>
</dbReference>
<organism evidence="3 4">
    <name type="scientific">Plasmopara halstedii</name>
    <name type="common">Downy mildew of sunflower</name>
    <dbReference type="NCBI Taxonomy" id="4781"/>
    <lineage>
        <taxon>Eukaryota</taxon>
        <taxon>Sar</taxon>
        <taxon>Stramenopiles</taxon>
        <taxon>Oomycota</taxon>
        <taxon>Peronosporomycetes</taxon>
        <taxon>Peronosporales</taxon>
        <taxon>Peronosporaceae</taxon>
        <taxon>Plasmopara</taxon>
    </lineage>
</organism>
<protein>
    <recommendedName>
        <fullName evidence="5">RxLR-like protein</fullName>
    </recommendedName>
</protein>
<dbReference type="Proteomes" id="UP000054928">
    <property type="component" value="Unassembled WGS sequence"/>
</dbReference>
<keyword evidence="2" id="KW-0732">Signal</keyword>
<feature type="compositionally biased region" description="Polar residues" evidence="1">
    <location>
        <begin position="572"/>
        <end position="607"/>
    </location>
</feature>
<feature type="region of interest" description="Disordered" evidence="1">
    <location>
        <begin position="450"/>
        <end position="639"/>
    </location>
</feature>
<name>A0A0N7L578_PLAHL</name>
<feature type="chain" id="PRO_5006015064" description="RxLR-like protein" evidence="2">
    <location>
        <begin position="17"/>
        <end position="665"/>
    </location>
</feature>
<dbReference type="GeneID" id="36405954"/>